<dbReference type="Gene3D" id="3.90.79.10">
    <property type="entry name" value="Nucleoside Triphosphate Pyrophosphohydrolase"/>
    <property type="match status" value="1"/>
</dbReference>
<organism evidence="6 7">
    <name type="scientific">Streptoalloteichus tenebrarius (strain ATCC 17920 / DSM 40477 / JCM 4838 / CBS 697.72 / NBRC 16177 / NCIMB 11028 / NRRL B-12390 / A12253. 1 / ISP 5477)</name>
    <name type="common">Streptomyces tenebrarius</name>
    <dbReference type="NCBI Taxonomy" id="1933"/>
    <lineage>
        <taxon>Bacteria</taxon>
        <taxon>Bacillati</taxon>
        <taxon>Actinomycetota</taxon>
        <taxon>Actinomycetes</taxon>
        <taxon>Pseudonocardiales</taxon>
        <taxon>Pseudonocardiaceae</taxon>
        <taxon>Streptoalloteichus</taxon>
    </lineage>
</organism>
<keyword evidence="7" id="KW-1185">Reference proteome</keyword>
<dbReference type="PROSITE" id="PS00893">
    <property type="entry name" value="NUDIX_BOX"/>
    <property type="match status" value="1"/>
</dbReference>
<accession>A0ABT1HQW6</accession>
<comment type="similarity">
    <text evidence="2 4">Belongs to the Nudix hydrolase family.</text>
</comment>
<dbReference type="PROSITE" id="PS51462">
    <property type="entry name" value="NUDIX"/>
    <property type="match status" value="1"/>
</dbReference>
<evidence type="ECO:0000256" key="1">
    <source>
        <dbReference type="ARBA" id="ARBA00001946"/>
    </source>
</evidence>
<dbReference type="InterPro" id="IPR020476">
    <property type="entry name" value="Nudix_hydrolase"/>
</dbReference>
<dbReference type="PANTHER" id="PTHR43046">
    <property type="entry name" value="GDP-MANNOSE MANNOSYL HYDROLASE"/>
    <property type="match status" value="1"/>
</dbReference>
<keyword evidence="3 4" id="KW-0378">Hydrolase</keyword>
<evidence type="ECO:0000313" key="7">
    <source>
        <dbReference type="Proteomes" id="UP001205311"/>
    </source>
</evidence>
<name>A0ABT1HQW6_STRSD</name>
<comment type="caution">
    <text evidence="6">The sequence shown here is derived from an EMBL/GenBank/DDBJ whole genome shotgun (WGS) entry which is preliminary data.</text>
</comment>
<reference evidence="6 7" key="1">
    <citation type="submission" date="2022-06" db="EMBL/GenBank/DDBJ databases">
        <title>Genomic Encyclopedia of Archaeal and Bacterial Type Strains, Phase II (KMG-II): from individual species to whole genera.</title>
        <authorList>
            <person name="Goeker M."/>
        </authorList>
    </citation>
    <scope>NUCLEOTIDE SEQUENCE [LARGE SCALE GENOMIC DNA]</scope>
    <source>
        <strain evidence="6 7">DSM 40477</strain>
    </source>
</reference>
<comment type="cofactor">
    <cofactor evidence="1">
        <name>Mg(2+)</name>
        <dbReference type="ChEBI" id="CHEBI:18420"/>
    </cofactor>
</comment>
<evidence type="ECO:0000313" key="6">
    <source>
        <dbReference type="EMBL" id="MCP2257888.1"/>
    </source>
</evidence>
<dbReference type="InterPro" id="IPR020084">
    <property type="entry name" value="NUDIX_hydrolase_CS"/>
</dbReference>
<dbReference type="PRINTS" id="PR00502">
    <property type="entry name" value="NUDIXFAMILY"/>
</dbReference>
<dbReference type="EMBL" id="JAMTCP010000005">
    <property type="protein sequence ID" value="MCP2257888.1"/>
    <property type="molecule type" value="Genomic_DNA"/>
</dbReference>
<dbReference type="InterPro" id="IPR000086">
    <property type="entry name" value="NUDIX_hydrolase_dom"/>
</dbReference>
<evidence type="ECO:0000259" key="5">
    <source>
        <dbReference type="PROSITE" id="PS51462"/>
    </source>
</evidence>
<proteinExistence type="inferred from homology"/>
<dbReference type="SUPFAM" id="SSF55811">
    <property type="entry name" value="Nudix"/>
    <property type="match status" value="1"/>
</dbReference>
<dbReference type="InterPro" id="IPR015797">
    <property type="entry name" value="NUDIX_hydrolase-like_dom_sf"/>
</dbReference>
<evidence type="ECO:0000256" key="4">
    <source>
        <dbReference type="RuleBase" id="RU003476"/>
    </source>
</evidence>
<dbReference type="RefSeq" id="WP_253668827.1">
    <property type="nucleotide sequence ID" value="NZ_JAMTCP010000005.1"/>
</dbReference>
<evidence type="ECO:0000256" key="3">
    <source>
        <dbReference type="ARBA" id="ARBA00022801"/>
    </source>
</evidence>
<feature type="domain" description="Nudix hydrolase" evidence="5">
    <location>
        <begin position="20"/>
        <end position="149"/>
    </location>
</feature>
<sequence>MSNSLTEQLQTLVAKDAADGIDRAVVGAVIDHGGSVLVLQRRPDEEFLPGLWELPSGKVEEGEDLLTALHREVAEETGLEVAEVTGYLGSFDYTSGSGRRTRQHTFTVSVAQPGPLTLSEHSDHAWISRVDERPVSHNVADLLTKHLATT</sequence>
<protein>
    <submittedName>
        <fullName evidence="6">8-oxo-dGTP diphosphatase</fullName>
    </submittedName>
</protein>
<dbReference type="Proteomes" id="UP001205311">
    <property type="component" value="Unassembled WGS sequence"/>
</dbReference>
<gene>
    <name evidence="6" type="ORF">LX15_001574</name>
</gene>
<evidence type="ECO:0000256" key="2">
    <source>
        <dbReference type="ARBA" id="ARBA00005582"/>
    </source>
</evidence>
<dbReference type="Pfam" id="PF00293">
    <property type="entry name" value="NUDIX"/>
    <property type="match status" value="1"/>
</dbReference>
<dbReference type="PANTHER" id="PTHR43046:SF14">
    <property type="entry name" value="MUTT_NUDIX FAMILY PROTEIN"/>
    <property type="match status" value="1"/>
</dbReference>